<keyword evidence="2 3" id="KW-0067">ATP-binding</keyword>
<dbReference type="InterPro" id="IPR051681">
    <property type="entry name" value="Ser/Thr_Kinases-Pseudokinases"/>
</dbReference>
<evidence type="ECO:0000259" key="4">
    <source>
        <dbReference type="PROSITE" id="PS50011"/>
    </source>
</evidence>
<feature type="binding site" evidence="3">
    <location>
        <position position="46"/>
    </location>
    <ligand>
        <name>ATP</name>
        <dbReference type="ChEBI" id="CHEBI:30616"/>
    </ligand>
</feature>
<name>A0A3M6T6Q6_POCDA</name>
<dbReference type="PANTHER" id="PTHR44329">
    <property type="entry name" value="SERINE/THREONINE-PROTEIN KINASE TNNI3K-RELATED"/>
    <property type="match status" value="1"/>
</dbReference>
<dbReference type="InterPro" id="IPR008271">
    <property type="entry name" value="Ser/Thr_kinase_AS"/>
</dbReference>
<dbReference type="InterPro" id="IPR017441">
    <property type="entry name" value="Protein_kinase_ATP_BS"/>
</dbReference>
<dbReference type="PROSITE" id="PS50011">
    <property type="entry name" value="PROTEIN_KINASE_DOM"/>
    <property type="match status" value="1"/>
</dbReference>
<evidence type="ECO:0000256" key="2">
    <source>
        <dbReference type="ARBA" id="ARBA00022840"/>
    </source>
</evidence>
<feature type="domain" description="Protein kinase" evidence="4">
    <location>
        <begin position="15"/>
        <end position="343"/>
    </location>
</feature>
<reference evidence="5 6" key="1">
    <citation type="journal article" date="2018" name="Sci. Rep.">
        <title>Comparative analysis of the Pocillopora damicornis genome highlights role of immune system in coral evolution.</title>
        <authorList>
            <person name="Cunning R."/>
            <person name="Bay R.A."/>
            <person name="Gillette P."/>
            <person name="Baker A.C."/>
            <person name="Traylor-Knowles N."/>
        </authorList>
    </citation>
    <scope>NUCLEOTIDE SEQUENCE [LARGE SCALE GENOMIC DNA]</scope>
    <source>
        <strain evidence="5">RSMAS</strain>
        <tissue evidence="5">Whole animal</tissue>
    </source>
</reference>
<dbReference type="SMART" id="SM00220">
    <property type="entry name" value="S_TKc"/>
    <property type="match status" value="1"/>
</dbReference>
<dbReference type="InterPro" id="IPR011009">
    <property type="entry name" value="Kinase-like_dom_sf"/>
</dbReference>
<dbReference type="EMBL" id="RCHS01004212">
    <property type="protein sequence ID" value="RMX36974.1"/>
    <property type="molecule type" value="Genomic_DNA"/>
</dbReference>
<keyword evidence="6" id="KW-1185">Reference proteome</keyword>
<dbReference type="InterPro" id="IPR000719">
    <property type="entry name" value="Prot_kinase_dom"/>
</dbReference>
<dbReference type="GO" id="GO:0004674">
    <property type="term" value="F:protein serine/threonine kinase activity"/>
    <property type="evidence" value="ECO:0007669"/>
    <property type="project" value="TreeGrafter"/>
</dbReference>
<evidence type="ECO:0000256" key="1">
    <source>
        <dbReference type="ARBA" id="ARBA00022741"/>
    </source>
</evidence>
<evidence type="ECO:0000256" key="3">
    <source>
        <dbReference type="PROSITE-ProRule" id="PRU10141"/>
    </source>
</evidence>
<dbReference type="PROSITE" id="PS00108">
    <property type="entry name" value="PROTEIN_KINASE_ST"/>
    <property type="match status" value="1"/>
</dbReference>
<evidence type="ECO:0000313" key="5">
    <source>
        <dbReference type="EMBL" id="RMX36974.1"/>
    </source>
</evidence>
<dbReference type="SUPFAM" id="SSF56112">
    <property type="entry name" value="Protein kinase-like (PK-like)"/>
    <property type="match status" value="1"/>
</dbReference>
<gene>
    <name evidence="5" type="ORF">pdam_00005023</name>
</gene>
<dbReference type="Pfam" id="PF00069">
    <property type="entry name" value="Pkinase"/>
    <property type="match status" value="1"/>
</dbReference>
<dbReference type="GO" id="GO:0005524">
    <property type="term" value="F:ATP binding"/>
    <property type="evidence" value="ECO:0007669"/>
    <property type="project" value="UniProtKB-UniRule"/>
</dbReference>
<dbReference type="AlphaFoldDB" id="A0A3M6T6Q6"/>
<sequence length="812" mass="92036">MGEELEIKIWDYRKLKIRKTLGHGSFGTVYLANCVEPDVTNHVVMKVMHNSVAMRDDSRRLFIKEALLLKSLNHENVVRIYGICINPFTIIMEYVVFDFEPFQRNRKVSTLDEFLSEIARVPQSEEHRFDHLIPKIAVDITRGVAHLHGHEIVHRDLKPINILISNQHYSNLQDRRQLKRIQAERPIVCKLADFGESRSQWLQTNGLSDPNASQVFRGTIAFMAPEILLREPMVQRNKLTMDDLKKVDIWALGMVFYCLINPADSYPYQRDGFNQPLDIMNFQKQRKRPSCDPKYENKQSSAWKHVKDVFHACTNHDPLRRLKATQVYAILDASSASVTHSSLTTNVVPLKQGLSSASQGTFQWYASTQGESDVQYILRKLNEIADSVVDMSRNKDSRDLCMCFQCNGKQWQVRFPSNFPASNASLHVDGVFYAMVGGNAINTSVRALISTVIQPKGTLIHGGAAQVTTEQWYESIQGEAALRHVLDELTNFADSEVNMSRQKGTHDVTLSFTRDGHHWEIRFPPDFPRSEVNLSNGELSKIVSGDNINTAVQAMISAIIEEQPTWADRNLVPVARINAEQWYAGDQGEAALRFVSQELRNITDSELRISREKDTHDVTLTLECKGQHWEIRFPSNFPKSNASLFKSGDFYAMAGGDQLETAVREIINRIKFFDQPFPEMCGNSTSVTTEQWYTGDSGEAALRYVFDALRKIADGEVKMRRSTDTRDITLSLRRRGRECTITFPYNFPKSNASVSTNREDYIMIGGNNVENAVSALINHITSVDPSHSNIASAFPSHLTLSETQAGALCYIQ</sequence>
<dbReference type="STRING" id="46731.A0A3M6T6Q6"/>
<comment type="caution">
    <text evidence="5">The sequence shown here is derived from an EMBL/GenBank/DDBJ whole genome shotgun (WGS) entry which is preliminary data.</text>
</comment>
<protein>
    <recommendedName>
        <fullName evidence="4">Protein kinase domain-containing protein</fullName>
    </recommendedName>
</protein>
<evidence type="ECO:0000313" key="6">
    <source>
        <dbReference type="Proteomes" id="UP000275408"/>
    </source>
</evidence>
<dbReference type="PROSITE" id="PS00107">
    <property type="entry name" value="PROTEIN_KINASE_ATP"/>
    <property type="match status" value="1"/>
</dbReference>
<dbReference type="Proteomes" id="UP000275408">
    <property type="component" value="Unassembled WGS sequence"/>
</dbReference>
<dbReference type="Gene3D" id="1.10.510.10">
    <property type="entry name" value="Transferase(Phosphotransferase) domain 1"/>
    <property type="match status" value="1"/>
</dbReference>
<dbReference type="Gene3D" id="3.30.200.20">
    <property type="entry name" value="Phosphorylase Kinase, domain 1"/>
    <property type="match status" value="1"/>
</dbReference>
<organism evidence="5 6">
    <name type="scientific">Pocillopora damicornis</name>
    <name type="common">Cauliflower coral</name>
    <name type="synonym">Millepora damicornis</name>
    <dbReference type="NCBI Taxonomy" id="46731"/>
    <lineage>
        <taxon>Eukaryota</taxon>
        <taxon>Metazoa</taxon>
        <taxon>Cnidaria</taxon>
        <taxon>Anthozoa</taxon>
        <taxon>Hexacorallia</taxon>
        <taxon>Scleractinia</taxon>
        <taxon>Astrocoeniina</taxon>
        <taxon>Pocilloporidae</taxon>
        <taxon>Pocillopora</taxon>
    </lineage>
</organism>
<accession>A0A3M6T6Q6</accession>
<proteinExistence type="predicted"/>
<dbReference type="OrthoDB" id="4062651at2759"/>
<keyword evidence="1 3" id="KW-0547">Nucleotide-binding</keyword>
<dbReference type="CDD" id="cd14014">
    <property type="entry name" value="STKc_PknB_like"/>
    <property type="match status" value="1"/>
</dbReference>